<organism evidence="6 7">
    <name type="scientific">Craterilacuibacter sinensis</name>
    <dbReference type="NCBI Taxonomy" id="2686017"/>
    <lineage>
        <taxon>Bacteria</taxon>
        <taxon>Pseudomonadati</taxon>
        <taxon>Pseudomonadota</taxon>
        <taxon>Betaproteobacteria</taxon>
        <taxon>Neisseriales</taxon>
        <taxon>Neisseriaceae</taxon>
        <taxon>Craterilacuibacter</taxon>
    </lineage>
</organism>
<gene>
    <name evidence="4 6" type="primary">hscB</name>
    <name evidence="6" type="ORF">GQF02_01250</name>
</gene>
<dbReference type="AlphaFoldDB" id="A0A845BMT1"/>
<dbReference type="GO" id="GO:0051259">
    <property type="term" value="P:protein complex oligomerization"/>
    <property type="evidence" value="ECO:0007669"/>
    <property type="project" value="InterPro"/>
</dbReference>
<sequence>MNSDFTQDYFALFALPQRFALDLALLERNWRAIAAEVHPDRFASAPDAERRRALMVATRVNEAYQTLKKPISRARYLLSLAGVDTQEETNTSMPADFLMLQMEWHEALADAKADSDIEALEKLSREIQSDMRELETALTQGIDHEHDLEGAAVLVRKLRFLEKIEQDTGDAIEALLY</sequence>
<dbReference type="Proteomes" id="UP000467214">
    <property type="component" value="Unassembled WGS sequence"/>
</dbReference>
<dbReference type="GO" id="GO:0001671">
    <property type="term" value="F:ATPase activator activity"/>
    <property type="evidence" value="ECO:0007669"/>
    <property type="project" value="InterPro"/>
</dbReference>
<evidence type="ECO:0000256" key="4">
    <source>
        <dbReference type="HAMAP-Rule" id="MF_00682"/>
    </source>
</evidence>
<dbReference type="SUPFAM" id="SSF46565">
    <property type="entry name" value="Chaperone J-domain"/>
    <property type="match status" value="1"/>
</dbReference>
<feature type="domain" description="J" evidence="5">
    <location>
        <begin position="8"/>
        <end position="80"/>
    </location>
</feature>
<dbReference type="InterPro" id="IPR036869">
    <property type="entry name" value="J_dom_sf"/>
</dbReference>
<evidence type="ECO:0000256" key="3">
    <source>
        <dbReference type="ARBA" id="ARBA00025596"/>
    </source>
</evidence>
<dbReference type="NCBIfam" id="NF002935">
    <property type="entry name" value="PRK03578.1"/>
    <property type="match status" value="1"/>
</dbReference>
<protein>
    <recommendedName>
        <fullName evidence="4">Co-chaperone protein HscB homolog</fullName>
    </recommendedName>
</protein>
<dbReference type="InterPro" id="IPR001623">
    <property type="entry name" value="DnaJ_domain"/>
</dbReference>
<dbReference type="SUPFAM" id="SSF47144">
    <property type="entry name" value="HSC20 (HSCB), C-terminal oligomerisation domain"/>
    <property type="match status" value="1"/>
</dbReference>
<dbReference type="Gene3D" id="1.20.1280.20">
    <property type="entry name" value="HscB, C-terminal domain"/>
    <property type="match status" value="1"/>
</dbReference>
<dbReference type="GO" id="GO:0051087">
    <property type="term" value="F:protein-folding chaperone binding"/>
    <property type="evidence" value="ECO:0007669"/>
    <property type="project" value="InterPro"/>
</dbReference>
<keyword evidence="2 4" id="KW-0143">Chaperone</keyword>
<dbReference type="Gene3D" id="1.10.287.110">
    <property type="entry name" value="DnaJ domain"/>
    <property type="match status" value="1"/>
</dbReference>
<evidence type="ECO:0000256" key="2">
    <source>
        <dbReference type="ARBA" id="ARBA00023186"/>
    </source>
</evidence>
<evidence type="ECO:0000256" key="1">
    <source>
        <dbReference type="ARBA" id="ARBA00010476"/>
    </source>
</evidence>
<dbReference type="InterPro" id="IPR004640">
    <property type="entry name" value="HscB"/>
</dbReference>
<proteinExistence type="inferred from homology"/>
<accession>A0A845BMT1</accession>
<dbReference type="GO" id="GO:0044571">
    <property type="term" value="P:[2Fe-2S] cluster assembly"/>
    <property type="evidence" value="ECO:0007669"/>
    <property type="project" value="InterPro"/>
</dbReference>
<dbReference type="GO" id="GO:0006457">
    <property type="term" value="P:protein folding"/>
    <property type="evidence" value="ECO:0007669"/>
    <property type="project" value="UniProtKB-UniRule"/>
</dbReference>
<dbReference type="InterPro" id="IPR009073">
    <property type="entry name" value="HscB_oligo_C"/>
</dbReference>
<dbReference type="PANTHER" id="PTHR14021">
    <property type="entry name" value="IRON-SULFUR CLUSTER CO-CHAPERONE PROTEIN HSCB"/>
    <property type="match status" value="1"/>
</dbReference>
<dbReference type="RefSeq" id="WP_160794310.1">
    <property type="nucleotide sequence ID" value="NZ_WSSB01000001.1"/>
</dbReference>
<keyword evidence="7" id="KW-1185">Reference proteome</keyword>
<dbReference type="HAMAP" id="MF_00682">
    <property type="entry name" value="HscB"/>
    <property type="match status" value="1"/>
</dbReference>
<dbReference type="InterPro" id="IPR036386">
    <property type="entry name" value="HscB_C_sf"/>
</dbReference>
<dbReference type="NCBIfam" id="TIGR00714">
    <property type="entry name" value="hscB"/>
    <property type="match status" value="1"/>
</dbReference>
<dbReference type="SMART" id="SM00271">
    <property type="entry name" value="DnaJ"/>
    <property type="match status" value="1"/>
</dbReference>
<comment type="similarity">
    <text evidence="1 4">Belongs to the HscB family.</text>
</comment>
<reference evidence="6 7" key="1">
    <citation type="submission" date="2019-12" db="EMBL/GenBank/DDBJ databases">
        <title>Neisseriaceae gen. nov. sp. Genome sequencing and assembly.</title>
        <authorList>
            <person name="Liu Z."/>
            <person name="Li A."/>
        </authorList>
    </citation>
    <scope>NUCLEOTIDE SEQUENCE [LARGE SCALE GENOMIC DNA]</scope>
    <source>
        <strain evidence="6 7">B2N2-7</strain>
    </source>
</reference>
<evidence type="ECO:0000313" key="6">
    <source>
        <dbReference type="EMBL" id="MXR35626.1"/>
    </source>
</evidence>
<comment type="subunit">
    <text evidence="4">Interacts with HscA and stimulates its ATPase activity.</text>
</comment>
<dbReference type="EMBL" id="WSSB01000001">
    <property type="protein sequence ID" value="MXR35626.1"/>
    <property type="molecule type" value="Genomic_DNA"/>
</dbReference>
<dbReference type="PROSITE" id="PS50076">
    <property type="entry name" value="DNAJ_2"/>
    <property type="match status" value="1"/>
</dbReference>
<evidence type="ECO:0000259" key="5">
    <source>
        <dbReference type="PROSITE" id="PS50076"/>
    </source>
</evidence>
<dbReference type="GO" id="GO:1990230">
    <property type="term" value="C:iron-sulfur cluster transfer complex"/>
    <property type="evidence" value="ECO:0007669"/>
    <property type="project" value="TreeGrafter"/>
</dbReference>
<evidence type="ECO:0000313" key="7">
    <source>
        <dbReference type="Proteomes" id="UP000467214"/>
    </source>
</evidence>
<dbReference type="Pfam" id="PF07743">
    <property type="entry name" value="HSCB_C"/>
    <property type="match status" value="1"/>
</dbReference>
<dbReference type="PANTHER" id="PTHR14021:SF15">
    <property type="entry name" value="IRON-SULFUR CLUSTER CO-CHAPERONE PROTEIN HSCB"/>
    <property type="match status" value="1"/>
</dbReference>
<dbReference type="CDD" id="cd06257">
    <property type="entry name" value="DnaJ"/>
    <property type="match status" value="1"/>
</dbReference>
<comment type="function">
    <text evidence="3 4">Co-chaperone involved in the maturation of iron-sulfur cluster-containing proteins. Seems to help targeting proteins to be folded toward HscA.</text>
</comment>
<comment type="caution">
    <text evidence="6">The sequence shown here is derived from an EMBL/GenBank/DDBJ whole genome shotgun (WGS) entry which is preliminary data.</text>
</comment>
<name>A0A845BMT1_9NEIS</name>